<accession>A0A1H6VB95</accession>
<name>A0A1H6VB95_9FIRM</name>
<organism evidence="2 3">
    <name type="scientific">Sharpea azabuensis</name>
    <dbReference type="NCBI Taxonomy" id="322505"/>
    <lineage>
        <taxon>Bacteria</taxon>
        <taxon>Bacillati</taxon>
        <taxon>Bacillota</taxon>
        <taxon>Erysipelotrichia</taxon>
        <taxon>Erysipelotrichales</taxon>
        <taxon>Coprobacillaceae</taxon>
        <taxon>Sharpea</taxon>
    </lineage>
</organism>
<evidence type="ECO:0000313" key="2">
    <source>
        <dbReference type="EMBL" id="SEJ01808.1"/>
    </source>
</evidence>
<proteinExistence type="predicted"/>
<dbReference type="InterPro" id="IPR006121">
    <property type="entry name" value="HMA_dom"/>
</dbReference>
<sequence length="71" mass="8116">MKKKFKIYVDCANCAAKMEDAAKKVDGVIDAKVTFMTQKMMVEAEDARMDEVLENVQKACKKVEPDCEFYL</sequence>
<gene>
    <name evidence="2" type="ORF">SAMN04487834_10456</name>
</gene>
<dbReference type="STRING" id="322505.SAMN04487836_12417"/>
<dbReference type="AlphaFoldDB" id="A0A1H6VB95"/>
<dbReference type="SUPFAM" id="SSF55008">
    <property type="entry name" value="HMA, heavy metal-associated domain"/>
    <property type="match status" value="1"/>
</dbReference>
<keyword evidence="3" id="KW-1185">Reference proteome</keyword>
<dbReference type="Pfam" id="PF00403">
    <property type="entry name" value="HMA"/>
    <property type="match status" value="1"/>
</dbReference>
<reference evidence="3" key="1">
    <citation type="submission" date="2016-10" db="EMBL/GenBank/DDBJ databases">
        <authorList>
            <person name="Varghese N."/>
        </authorList>
    </citation>
    <scope>NUCLEOTIDE SEQUENCE [LARGE SCALE GENOMIC DNA]</scope>
    <source>
        <strain evidence="3">DSM 20406</strain>
    </source>
</reference>
<dbReference type="OrthoDB" id="9813965at2"/>
<evidence type="ECO:0000259" key="1">
    <source>
        <dbReference type="PROSITE" id="PS50846"/>
    </source>
</evidence>
<dbReference type="Gene3D" id="3.30.70.100">
    <property type="match status" value="1"/>
</dbReference>
<dbReference type="InterPro" id="IPR036163">
    <property type="entry name" value="HMA_dom_sf"/>
</dbReference>
<dbReference type="RefSeq" id="WP_033162168.1">
    <property type="nucleotide sequence ID" value="NZ_CACVPP010000048.1"/>
</dbReference>
<evidence type="ECO:0000313" key="3">
    <source>
        <dbReference type="Proteomes" id="UP000183028"/>
    </source>
</evidence>
<dbReference type="PROSITE" id="PS50846">
    <property type="entry name" value="HMA_2"/>
    <property type="match status" value="1"/>
</dbReference>
<dbReference type="GO" id="GO:0046872">
    <property type="term" value="F:metal ion binding"/>
    <property type="evidence" value="ECO:0007669"/>
    <property type="project" value="InterPro"/>
</dbReference>
<protein>
    <submittedName>
        <fullName evidence="2">Heavy-metal-associated domain-containing protein</fullName>
    </submittedName>
</protein>
<dbReference type="CDD" id="cd00371">
    <property type="entry name" value="HMA"/>
    <property type="match status" value="1"/>
</dbReference>
<dbReference type="eggNOG" id="COG2608">
    <property type="taxonomic scope" value="Bacteria"/>
</dbReference>
<dbReference type="GeneID" id="54119569"/>
<feature type="domain" description="HMA" evidence="1">
    <location>
        <begin position="1"/>
        <end position="68"/>
    </location>
</feature>
<dbReference type="EMBL" id="FNYK01000045">
    <property type="protein sequence ID" value="SEJ01808.1"/>
    <property type="molecule type" value="Genomic_DNA"/>
</dbReference>
<dbReference type="Proteomes" id="UP000183028">
    <property type="component" value="Unassembled WGS sequence"/>
</dbReference>